<dbReference type="Pfam" id="PF07690">
    <property type="entry name" value="MFS_1"/>
    <property type="match status" value="1"/>
</dbReference>
<feature type="transmembrane region" description="Helical" evidence="4">
    <location>
        <begin position="349"/>
        <end position="372"/>
    </location>
</feature>
<evidence type="ECO:0000256" key="2">
    <source>
        <dbReference type="ARBA" id="ARBA00022989"/>
    </source>
</evidence>
<evidence type="ECO:0000313" key="6">
    <source>
        <dbReference type="EMBL" id="MEJ8859915.1"/>
    </source>
</evidence>
<accession>A0ABU8XJ64</accession>
<feature type="transmembrane region" description="Helical" evidence="4">
    <location>
        <begin position="12"/>
        <end position="33"/>
    </location>
</feature>
<name>A0ABU8XJ64_9BURK</name>
<gene>
    <name evidence="6" type="ORF">WKW79_35570</name>
</gene>
<proteinExistence type="predicted"/>
<feature type="transmembrane region" description="Helical" evidence="4">
    <location>
        <begin position="384"/>
        <end position="402"/>
    </location>
</feature>
<reference evidence="6 7" key="1">
    <citation type="submission" date="2024-03" db="EMBL/GenBank/DDBJ databases">
        <title>Novel species of the genus Variovorax.</title>
        <authorList>
            <person name="Liu Q."/>
            <person name="Xin Y.-H."/>
        </authorList>
    </citation>
    <scope>NUCLEOTIDE SEQUENCE [LARGE SCALE GENOMIC DNA]</scope>
    <source>
        <strain evidence="6 7">KACC 18901</strain>
    </source>
</reference>
<feature type="transmembrane region" description="Helical" evidence="4">
    <location>
        <begin position="314"/>
        <end position="337"/>
    </location>
</feature>
<dbReference type="InterPro" id="IPR011701">
    <property type="entry name" value="MFS"/>
</dbReference>
<dbReference type="PROSITE" id="PS50850">
    <property type="entry name" value="MFS"/>
    <property type="match status" value="1"/>
</dbReference>
<dbReference type="CDD" id="cd17355">
    <property type="entry name" value="MFS_YcxA_like"/>
    <property type="match status" value="1"/>
</dbReference>
<keyword evidence="2 4" id="KW-1133">Transmembrane helix</keyword>
<dbReference type="RefSeq" id="WP_340339948.1">
    <property type="nucleotide sequence ID" value="NZ_JBBKZS010000043.1"/>
</dbReference>
<keyword evidence="3 4" id="KW-0472">Membrane</keyword>
<keyword evidence="7" id="KW-1185">Reference proteome</keyword>
<dbReference type="Gene3D" id="1.20.1250.20">
    <property type="entry name" value="MFS general substrate transporter like domains"/>
    <property type="match status" value="2"/>
</dbReference>
<feature type="transmembrane region" description="Helical" evidence="4">
    <location>
        <begin position="290"/>
        <end position="308"/>
    </location>
</feature>
<evidence type="ECO:0000256" key="3">
    <source>
        <dbReference type="ARBA" id="ARBA00023136"/>
    </source>
</evidence>
<dbReference type="EMBL" id="JBBKZS010000043">
    <property type="protein sequence ID" value="MEJ8859915.1"/>
    <property type="molecule type" value="Genomic_DNA"/>
</dbReference>
<feature type="transmembrane region" description="Helical" evidence="4">
    <location>
        <begin position="53"/>
        <end position="73"/>
    </location>
</feature>
<dbReference type="InterPro" id="IPR020846">
    <property type="entry name" value="MFS_dom"/>
</dbReference>
<feature type="transmembrane region" description="Helical" evidence="4">
    <location>
        <begin position="226"/>
        <end position="244"/>
    </location>
</feature>
<dbReference type="PANTHER" id="PTHR11360:SF290">
    <property type="entry name" value="MONOCARBOXYLATE MFS PERMEASE"/>
    <property type="match status" value="1"/>
</dbReference>
<feature type="transmembrane region" description="Helical" evidence="4">
    <location>
        <begin position="85"/>
        <end position="102"/>
    </location>
</feature>
<feature type="transmembrane region" description="Helical" evidence="4">
    <location>
        <begin position="108"/>
        <end position="132"/>
    </location>
</feature>
<keyword evidence="1 4" id="KW-0812">Transmembrane</keyword>
<feature type="transmembrane region" description="Helical" evidence="4">
    <location>
        <begin position="141"/>
        <end position="162"/>
    </location>
</feature>
<feature type="transmembrane region" description="Helical" evidence="4">
    <location>
        <begin position="264"/>
        <end position="283"/>
    </location>
</feature>
<sequence>MEEARSDTPSRWIYLAVVFAASIGMFAGFAPVFNSTAGIFFGPVSSEFGLSRADASLSYAASMLGLAFVSPLVGRLMDRYGVKRVIGISIMLFAVSVASMSLQNGNKLMWAGISLIAGITGAATSVLGYLAVLPQWFDRRLGLAVGIAMCGLGAGAIVMPSLTQALVSSLGWRTAYVVLGGGSLLLSVPAWLLIKERRVQFDKNPQHPRSCGSCTSFANALHSYRLWAIFSIFVLASAATLSFGPHLPSMFVGKGFGAMDAARSASMVGVGLLVGRILTGILIDRIHAPFVACGFFLAGAIGTYLIRVSEAYPLLLAACFLVGLTIGAEGDMITYLIRSYFGLDAFGSLFGIAFAGYGLGAVVGPIVVGIYFDRTGSYALPLELMPVLLALAAALALSLGRYRPLREEINDRDSSLTSTVTT</sequence>
<evidence type="ECO:0000256" key="1">
    <source>
        <dbReference type="ARBA" id="ARBA00022692"/>
    </source>
</evidence>
<protein>
    <submittedName>
        <fullName evidence="6">MFS transporter</fullName>
    </submittedName>
</protein>
<evidence type="ECO:0000256" key="4">
    <source>
        <dbReference type="SAM" id="Phobius"/>
    </source>
</evidence>
<dbReference type="SUPFAM" id="SSF103473">
    <property type="entry name" value="MFS general substrate transporter"/>
    <property type="match status" value="1"/>
</dbReference>
<evidence type="ECO:0000313" key="7">
    <source>
        <dbReference type="Proteomes" id="UP001367030"/>
    </source>
</evidence>
<dbReference type="InterPro" id="IPR050327">
    <property type="entry name" value="Proton-linked_MCT"/>
</dbReference>
<dbReference type="Proteomes" id="UP001367030">
    <property type="component" value="Unassembled WGS sequence"/>
</dbReference>
<comment type="caution">
    <text evidence="6">The sequence shown here is derived from an EMBL/GenBank/DDBJ whole genome shotgun (WGS) entry which is preliminary data.</text>
</comment>
<organism evidence="6 7">
    <name type="scientific">Variovorax robiniae</name>
    <dbReference type="NCBI Taxonomy" id="1836199"/>
    <lineage>
        <taxon>Bacteria</taxon>
        <taxon>Pseudomonadati</taxon>
        <taxon>Pseudomonadota</taxon>
        <taxon>Betaproteobacteria</taxon>
        <taxon>Burkholderiales</taxon>
        <taxon>Comamonadaceae</taxon>
        <taxon>Variovorax</taxon>
    </lineage>
</organism>
<evidence type="ECO:0000259" key="5">
    <source>
        <dbReference type="PROSITE" id="PS50850"/>
    </source>
</evidence>
<dbReference type="InterPro" id="IPR036259">
    <property type="entry name" value="MFS_trans_sf"/>
</dbReference>
<feature type="domain" description="Major facilitator superfamily (MFS) profile" evidence="5">
    <location>
        <begin position="17"/>
        <end position="410"/>
    </location>
</feature>
<dbReference type="PANTHER" id="PTHR11360">
    <property type="entry name" value="MONOCARBOXYLATE TRANSPORTER"/>
    <property type="match status" value="1"/>
</dbReference>
<feature type="transmembrane region" description="Helical" evidence="4">
    <location>
        <begin position="174"/>
        <end position="194"/>
    </location>
</feature>